<reference evidence="3" key="1">
    <citation type="submission" date="2016-10" db="EMBL/GenBank/DDBJ databases">
        <authorList>
            <person name="Varghese N."/>
            <person name="Submissions S."/>
        </authorList>
    </citation>
    <scope>NUCLEOTIDE SEQUENCE [LARGE SCALE GENOMIC DNA]</scope>
    <source>
        <strain evidence="3">CGMCC 1.10369</strain>
    </source>
</reference>
<dbReference type="EMBL" id="FNIL01000019">
    <property type="protein sequence ID" value="SDO57293.1"/>
    <property type="molecule type" value="Genomic_DNA"/>
</dbReference>
<name>A0A1H0KNA7_9BACI</name>
<dbReference type="InterPro" id="IPR017853">
    <property type="entry name" value="GH"/>
</dbReference>
<sequence length="1050" mass="121320">MKIISGIIILIIAGTAPLLFWLFQEERELTVSVIDKTVPTESYREHQSVHWLLNHHKYTAEGSYDASSDYYGFHPDESSETYEIKELPASYEDTDLIYVTDTYGVYEEDLPWTEETSDGPPELIYGGWTEEEWQAVNRAVETTTTDLVMEFNTFASPTSEAVRTEILDRLQLTWEGWTGRHFEDLSPEAEEVAPWLISRYEEANGEWNFDGPGYALVNDLTEEIAVLPVNEEYFTEDNISLAFTENGQEMFNLEDSPSYPYWFDIVTPESEEQILASYEWHLTEAGADVLDEYNIPASFPAVLHHEVTGSQIYYFAGDFVDIEDAPGFYQYGGYAALKSLITPESIYPESSFFWNTVSPMLKVIFAEASSDENEAWQMPMEITQASSADISYSSRVAEDHFEVYQDGEWVELPIKGVNMGMAKPGYAPGEAAITRAEYRRWFEQIGEMNANTIRNYTLHPPAFYEELLSYNLEAEEPLYLFHGVWIDEEPLEKTRDAFTPEIIEKFEKEMLTVADVIHGNAQVEQVPGHAYGNYQADISPYVIGWIIGIEWYPVMVDNMLTEYPDLGDYDGKYIYTEDADPMEYWLAERLDTLFTYEKEEYASMRPLSFTNWVTTDNLDHPAEPSEQEDMAVVDPNHIHTKEDAEAVGMFASYHVYPYYPDFLNLEEEYLEYEDHRGNPNSYAGYLNDLEESHELPILVAEFGIPASRGRTHSNPYGWDQGFISEQQQGEIVSYLYEVIEAEGMLGGLVFTWQDEWFKRTWNTMDYDDPYRRPYWSNAQTNEQQFGLLSFDLHKVRINGEDDWAEGTVLAENSSGDLKELTVDHDERYLYVKYTGEFSAEDEVVTHFSIRPGEGVNVGGFGADFRLTLAEDSGEMEIAGDYDTFYFDYEDSLPEDERTSPEDLEETFHPIRLALNKEITRPDTGEVLPFEYDRTGIFQEGIADPSHEDYNSLNDYVFNAENDIIEVRIPWMLFNAKDPSLKGFIGEMEEDWSESFMKIDQIEMQVSLMRNGETLEELFPADGYTWEDWDIPEHTERLKESYYILQEAFEE</sequence>
<protein>
    <recommendedName>
        <fullName evidence="4">Family 2 glycosyl transferase</fullName>
    </recommendedName>
</protein>
<evidence type="ECO:0000313" key="2">
    <source>
        <dbReference type="EMBL" id="SDO57293.1"/>
    </source>
</evidence>
<dbReference type="Gene3D" id="3.20.20.80">
    <property type="entry name" value="Glycosidases"/>
    <property type="match status" value="1"/>
</dbReference>
<dbReference type="OrthoDB" id="916275at2"/>
<gene>
    <name evidence="2" type="ORF">SAMN04488053_1194</name>
</gene>
<evidence type="ECO:0000313" key="3">
    <source>
        <dbReference type="Proteomes" id="UP000198778"/>
    </source>
</evidence>
<organism evidence="2 3">
    <name type="scientific">Alkalicoccus daliensis</name>
    <dbReference type="NCBI Taxonomy" id="745820"/>
    <lineage>
        <taxon>Bacteria</taxon>
        <taxon>Bacillati</taxon>
        <taxon>Bacillota</taxon>
        <taxon>Bacilli</taxon>
        <taxon>Bacillales</taxon>
        <taxon>Bacillaceae</taxon>
        <taxon>Alkalicoccus</taxon>
    </lineage>
</organism>
<keyword evidence="1" id="KW-1133">Transmembrane helix</keyword>
<dbReference type="STRING" id="745820.SAMN04488053_1194"/>
<dbReference type="RefSeq" id="WP_090844435.1">
    <property type="nucleotide sequence ID" value="NZ_FNIL01000019.1"/>
</dbReference>
<dbReference type="SUPFAM" id="SSF51445">
    <property type="entry name" value="(Trans)glycosidases"/>
    <property type="match status" value="1"/>
</dbReference>
<evidence type="ECO:0000256" key="1">
    <source>
        <dbReference type="SAM" id="Phobius"/>
    </source>
</evidence>
<keyword evidence="1" id="KW-0812">Transmembrane</keyword>
<dbReference type="AlphaFoldDB" id="A0A1H0KNA7"/>
<feature type="transmembrane region" description="Helical" evidence="1">
    <location>
        <begin position="7"/>
        <end position="23"/>
    </location>
</feature>
<keyword evidence="3" id="KW-1185">Reference proteome</keyword>
<dbReference type="Proteomes" id="UP000198778">
    <property type="component" value="Unassembled WGS sequence"/>
</dbReference>
<proteinExistence type="predicted"/>
<accession>A0A1H0KNA7</accession>
<keyword evidence="1" id="KW-0472">Membrane</keyword>
<evidence type="ECO:0008006" key="4">
    <source>
        <dbReference type="Google" id="ProtNLM"/>
    </source>
</evidence>